<dbReference type="AlphaFoldDB" id="A0A0C2MLQ7"/>
<keyword evidence="2" id="KW-1185">Reference proteome</keyword>
<dbReference type="Proteomes" id="UP000031668">
    <property type="component" value="Unassembled WGS sequence"/>
</dbReference>
<dbReference type="SUPFAM" id="SSF48452">
    <property type="entry name" value="TPR-like"/>
    <property type="match status" value="1"/>
</dbReference>
<organism evidence="1 2">
    <name type="scientific">Thelohanellus kitauei</name>
    <name type="common">Myxosporean</name>
    <dbReference type="NCBI Taxonomy" id="669202"/>
    <lineage>
        <taxon>Eukaryota</taxon>
        <taxon>Metazoa</taxon>
        <taxon>Cnidaria</taxon>
        <taxon>Myxozoa</taxon>
        <taxon>Myxosporea</taxon>
        <taxon>Bivalvulida</taxon>
        <taxon>Platysporina</taxon>
        <taxon>Myxobolidae</taxon>
        <taxon>Thelohanellus</taxon>
    </lineage>
</organism>
<comment type="caution">
    <text evidence="1">The sequence shown here is derived from an EMBL/GenBank/DDBJ whole genome shotgun (WGS) entry which is preliminary data.</text>
</comment>
<reference evidence="1 2" key="1">
    <citation type="journal article" date="2014" name="Genome Biol. Evol.">
        <title>The genome of the myxosporean Thelohanellus kitauei shows adaptations to nutrient acquisition within its fish host.</title>
        <authorList>
            <person name="Yang Y."/>
            <person name="Xiong J."/>
            <person name="Zhou Z."/>
            <person name="Huo F."/>
            <person name="Miao W."/>
            <person name="Ran C."/>
            <person name="Liu Y."/>
            <person name="Zhang J."/>
            <person name="Feng J."/>
            <person name="Wang M."/>
            <person name="Wang M."/>
            <person name="Wang L."/>
            <person name="Yao B."/>
        </authorList>
    </citation>
    <scope>NUCLEOTIDE SEQUENCE [LARGE SCALE GENOMIC DNA]</scope>
    <source>
        <strain evidence="1">Wuqing</strain>
    </source>
</reference>
<name>A0A0C2MLQ7_THEKT</name>
<dbReference type="Pfam" id="PF14938">
    <property type="entry name" value="SNAP"/>
    <property type="match status" value="1"/>
</dbReference>
<evidence type="ECO:0000313" key="2">
    <source>
        <dbReference type="Proteomes" id="UP000031668"/>
    </source>
</evidence>
<gene>
    <name evidence="1" type="ORF">RF11_02715</name>
</gene>
<dbReference type="InterPro" id="IPR011990">
    <property type="entry name" value="TPR-like_helical_dom_sf"/>
</dbReference>
<accession>A0A0C2MLQ7</accession>
<proteinExistence type="predicted"/>
<protein>
    <submittedName>
        <fullName evidence="1">Uncharacterized protein</fullName>
    </submittedName>
</protein>
<evidence type="ECO:0000313" key="1">
    <source>
        <dbReference type="EMBL" id="KII65295.1"/>
    </source>
</evidence>
<sequence>MVMFEKAVEMLIKLGDHEGVIEYTEEVAKKLSHPSIKKELVREFYENVLIIHDELSPRHLLNIYKFHQGEYFFGLREYNRSIELFQEVITLNVDSDCDKEMREQCLVYSSLIAILTKGDDAMEYIDLQCKKFLDFEESLQYLLIKKILESIQNKNFDELVDAVCH</sequence>
<dbReference type="EMBL" id="JWZT01003910">
    <property type="protein sequence ID" value="KII65295.1"/>
    <property type="molecule type" value="Genomic_DNA"/>
</dbReference>
<dbReference type="Gene3D" id="1.25.40.10">
    <property type="entry name" value="Tetratricopeptide repeat domain"/>
    <property type="match status" value="1"/>
</dbReference>
<dbReference type="OrthoDB" id="9984275at2759"/>